<feature type="coiled-coil region" evidence="9">
    <location>
        <begin position="395"/>
        <end position="438"/>
    </location>
</feature>
<feature type="coiled-coil region" evidence="9">
    <location>
        <begin position="327"/>
        <end position="354"/>
    </location>
</feature>
<keyword evidence="7" id="KW-0067">ATP-binding</keyword>
<dbReference type="InterPro" id="IPR005467">
    <property type="entry name" value="His_kinase_dom"/>
</dbReference>
<evidence type="ECO:0000256" key="3">
    <source>
        <dbReference type="ARBA" id="ARBA00022553"/>
    </source>
</evidence>
<evidence type="ECO:0000256" key="9">
    <source>
        <dbReference type="SAM" id="Coils"/>
    </source>
</evidence>
<keyword evidence="3" id="KW-0597">Phosphoprotein</keyword>
<proteinExistence type="predicted"/>
<evidence type="ECO:0000256" key="10">
    <source>
        <dbReference type="SAM" id="Phobius"/>
    </source>
</evidence>
<evidence type="ECO:0000259" key="12">
    <source>
        <dbReference type="PROSITE" id="PS50109"/>
    </source>
</evidence>
<dbReference type="InterPro" id="IPR011712">
    <property type="entry name" value="Sig_transdc_His_kin_sub3_dim/P"/>
</dbReference>
<dbReference type="SMART" id="SM00387">
    <property type="entry name" value="HATPase_c"/>
    <property type="match status" value="1"/>
</dbReference>
<gene>
    <name evidence="13" type="ORF">I595_2057</name>
</gene>
<dbReference type="GO" id="GO:0005524">
    <property type="term" value="F:ATP binding"/>
    <property type="evidence" value="ECO:0007669"/>
    <property type="project" value="UniProtKB-KW"/>
</dbReference>
<dbReference type="SUPFAM" id="SSF48452">
    <property type="entry name" value="TPR-like"/>
    <property type="match status" value="1"/>
</dbReference>
<evidence type="ECO:0000256" key="4">
    <source>
        <dbReference type="ARBA" id="ARBA00022679"/>
    </source>
</evidence>
<dbReference type="GO" id="GO:0016020">
    <property type="term" value="C:membrane"/>
    <property type="evidence" value="ECO:0007669"/>
    <property type="project" value="InterPro"/>
</dbReference>
<evidence type="ECO:0000313" key="13">
    <source>
        <dbReference type="EMBL" id="KPM31564.1"/>
    </source>
</evidence>
<dbReference type="GO" id="GO:0000155">
    <property type="term" value="F:phosphorelay sensor kinase activity"/>
    <property type="evidence" value="ECO:0007669"/>
    <property type="project" value="InterPro"/>
</dbReference>
<feature type="signal peptide" evidence="11">
    <location>
        <begin position="1"/>
        <end position="22"/>
    </location>
</feature>
<dbReference type="CDD" id="cd16917">
    <property type="entry name" value="HATPase_UhpB-NarQ-NarX-like"/>
    <property type="match status" value="1"/>
</dbReference>
<dbReference type="OrthoDB" id="9778366at2"/>
<feature type="transmembrane region" description="Helical" evidence="10">
    <location>
        <begin position="373"/>
        <end position="393"/>
    </location>
</feature>
<keyword evidence="10" id="KW-0472">Membrane</keyword>
<dbReference type="Proteomes" id="UP000050280">
    <property type="component" value="Unassembled WGS sequence"/>
</dbReference>
<dbReference type="InterPro" id="IPR050482">
    <property type="entry name" value="Sensor_HK_TwoCompSys"/>
</dbReference>
<dbReference type="Pfam" id="PF02518">
    <property type="entry name" value="HATPase_c"/>
    <property type="match status" value="1"/>
</dbReference>
<dbReference type="AlphaFoldDB" id="A0A0N8H3U7"/>
<accession>A0A0N8H3U7</accession>
<keyword evidence="6 13" id="KW-0418">Kinase</keyword>
<feature type="domain" description="Histidine kinase" evidence="12">
    <location>
        <begin position="539"/>
        <end position="627"/>
    </location>
</feature>
<dbReference type="InterPro" id="IPR011990">
    <property type="entry name" value="TPR-like_helical_dom_sf"/>
</dbReference>
<evidence type="ECO:0000256" key="1">
    <source>
        <dbReference type="ARBA" id="ARBA00000085"/>
    </source>
</evidence>
<evidence type="ECO:0000256" key="11">
    <source>
        <dbReference type="SAM" id="SignalP"/>
    </source>
</evidence>
<dbReference type="Pfam" id="PF07730">
    <property type="entry name" value="HisKA_3"/>
    <property type="match status" value="1"/>
</dbReference>
<dbReference type="GO" id="GO:0046983">
    <property type="term" value="F:protein dimerization activity"/>
    <property type="evidence" value="ECO:0007669"/>
    <property type="project" value="InterPro"/>
</dbReference>
<feature type="chain" id="PRO_5006026100" description="histidine kinase" evidence="11">
    <location>
        <begin position="23"/>
        <end position="629"/>
    </location>
</feature>
<protein>
    <recommendedName>
        <fullName evidence="2">histidine kinase</fullName>
        <ecNumber evidence="2">2.7.13.3</ecNumber>
    </recommendedName>
</protein>
<dbReference type="PANTHER" id="PTHR24421:SF10">
    <property type="entry name" value="NITRATE_NITRITE SENSOR PROTEIN NARQ"/>
    <property type="match status" value="1"/>
</dbReference>
<comment type="catalytic activity">
    <reaction evidence="1">
        <text>ATP + protein L-histidine = ADP + protein N-phospho-L-histidine.</text>
        <dbReference type="EC" id="2.7.13.3"/>
    </reaction>
</comment>
<dbReference type="InterPro" id="IPR036890">
    <property type="entry name" value="HATPase_C_sf"/>
</dbReference>
<dbReference type="Gene3D" id="1.25.40.10">
    <property type="entry name" value="Tetratricopeptide repeat domain"/>
    <property type="match status" value="1"/>
</dbReference>
<dbReference type="Gene3D" id="1.20.5.1930">
    <property type="match status" value="1"/>
</dbReference>
<dbReference type="PROSITE" id="PS50109">
    <property type="entry name" value="HIS_KIN"/>
    <property type="match status" value="1"/>
</dbReference>
<comment type="caution">
    <text evidence="13">The sequence shown here is derived from an EMBL/GenBank/DDBJ whole genome shotgun (WGS) entry which is preliminary data.</text>
</comment>
<keyword evidence="9" id="KW-0175">Coiled coil</keyword>
<keyword evidence="14" id="KW-1185">Reference proteome</keyword>
<evidence type="ECO:0000256" key="2">
    <source>
        <dbReference type="ARBA" id="ARBA00012438"/>
    </source>
</evidence>
<dbReference type="STRING" id="1300341.I595_2057"/>
<keyword evidence="4" id="KW-0808">Transferase</keyword>
<dbReference type="EC" id="2.7.13.3" evidence="2"/>
<reference evidence="13 14" key="1">
    <citation type="submission" date="2015-09" db="EMBL/GenBank/DDBJ databases">
        <title>Genome sequence of the marine flavobacterium Croceitalea dokdonensis DOKDO 023 that contains proton- and sodium-pumping rhodopsins.</title>
        <authorList>
            <person name="Kwon S.-K."/>
            <person name="Lee H.K."/>
            <person name="Kwak M.-J."/>
            <person name="Kim J.F."/>
        </authorList>
    </citation>
    <scope>NUCLEOTIDE SEQUENCE [LARGE SCALE GENOMIC DNA]</scope>
    <source>
        <strain evidence="13 14">DOKDO 023</strain>
    </source>
</reference>
<evidence type="ECO:0000256" key="8">
    <source>
        <dbReference type="ARBA" id="ARBA00023012"/>
    </source>
</evidence>
<dbReference type="Gene3D" id="3.30.565.10">
    <property type="entry name" value="Histidine kinase-like ATPase, C-terminal domain"/>
    <property type="match status" value="1"/>
</dbReference>
<evidence type="ECO:0000256" key="5">
    <source>
        <dbReference type="ARBA" id="ARBA00022741"/>
    </source>
</evidence>
<keyword evidence="10" id="KW-1133">Transmembrane helix</keyword>
<sequence length="629" mass="71369">MPLMRYIPCVLLLMIFSGRSHAQDQLTFRAFGQAPKTIKDSLYIAYKEANKEEDKFRLAQIIGQTHLAQGDVDSALHYAKLSSDHVGTSVLKKINYQLLLGKAKLEKGLVNDSQKAFLDGLAALSTQTKEEKRLKNWLQLGLSRTYLSLGEYTKAVPVLDRLSTNPNDTIASKALYYKAYLASKDKDTNKAKSYLERASLLVAEEDLPKFKMQVQLKLAQIAQGDGETETAFNIYEYLINTSLTYHFYDIYTESVLGYGQMYRDLKQYDAAQMTLSIAYANSLQWNRMELQRDIINSLRRTYAENGDYENAYNLMTQHVSITNQILEQQNSDAVKELEVKYQTLQKENQILALKESQIEKQNEIDRQKTIKKAFLYGFLALLIPIIALLVVYYQKLQAQSQLNQKQQQLNAQEISTMLNEQELALAKTSLNAQQEERSRIAKQLHDSIGGNLAGIKLQLSHSVENGKAAKDLLHQVDETYELVRDISHNLTPKKFNTNNYTVLIQHYLDNIRINSDCAITFSAHPESDINHLEQGIKIELYQIIQELMTNCLKHAQAKNVAIHLNKIHGSLQLIFEDDGIGFDTKSAKAGIGLKNLRERTKANHGELHIDSSLGRGTVISLEIPLDTTL</sequence>
<keyword evidence="10" id="KW-0812">Transmembrane</keyword>
<name>A0A0N8H3U7_9FLAO</name>
<keyword evidence="8" id="KW-0902">Two-component regulatory system</keyword>
<dbReference type="EMBL" id="LDJX01000004">
    <property type="protein sequence ID" value="KPM31564.1"/>
    <property type="molecule type" value="Genomic_DNA"/>
</dbReference>
<keyword evidence="11" id="KW-0732">Signal</keyword>
<evidence type="ECO:0000256" key="6">
    <source>
        <dbReference type="ARBA" id="ARBA00022777"/>
    </source>
</evidence>
<evidence type="ECO:0000256" key="7">
    <source>
        <dbReference type="ARBA" id="ARBA00022840"/>
    </source>
</evidence>
<dbReference type="InterPro" id="IPR003594">
    <property type="entry name" value="HATPase_dom"/>
</dbReference>
<organism evidence="13 14">
    <name type="scientific">Croceitalea dokdonensis DOKDO 023</name>
    <dbReference type="NCBI Taxonomy" id="1300341"/>
    <lineage>
        <taxon>Bacteria</taxon>
        <taxon>Pseudomonadati</taxon>
        <taxon>Bacteroidota</taxon>
        <taxon>Flavobacteriia</taxon>
        <taxon>Flavobacteriales</taxon>
        <taxon>Flavobacteriaceae</taxon>
        <taxon>Croceitalea</taxon>
    </lineage>
</organism>
<keyword evidence="5" id="KW-0547">Nucleotide-binding</keyword>
<dbReference type="SUPFAM" id="SSF55874">
    <property type="entry name" value="ATPase domain of HSP90 chaperone/DNA topoisomerase II/histidine kinase"/>
    <property type="match status" value="1"/>
</dbReference>
<dbReference type="PANTHER" id="PTHR24421">
    <property type="entry name" value="NITRATE/NITRITE SENSOR PROTEIN NARX-RELATED"/>
    <property type="match status" value="1"/>
</dbReference>
<evidence type="ECO:0000313" key="14">
    <source>
        <dbReference type="Proteomes" id="UP000050280"/>
    </source>
</evidence>